<accession>A0A0B6XUN2</accession>
<evidence type="ECO:0000313" key="1">
    <source>
        <dbReference type="EMBL" id="CEK47231.1"/>
    </source>
</evidence>
<sequence>MIRKASLQAEISQRCHTMRPNYLRIYSGRTREKKHGSDHKPGSLPLTRDCQRSTRYYIHGPGDKQGSSHVCCDVSVASRN</sequence>
<proteinExistence type="predicted"/>
<feature type="non-terminal residue" evidence="1">
    <location>
        <position position="80"/>
    </location>
</feature>
<dbReference type="AlphaFoldDB" id="A0A0B6XUN2"/>
<organism evidence="1">
    <name type="scientific">Arion vulgaris</name>
    <dbReference type="NCBI Taxonomy" id="1028688"/>
    <lineage>
        <taxon>Eukaryota</taxon>
        <taxon>Metazoa</taxon>
        <taxon>Spiralia</taxon>
        <taxon>Lophotrochozoa</taxon>
        <taxon>Mollusca</taxon>
        <taxon>Gastropoda</taxon>
        <taxon>Heterobranchia</taxon>
        <taxon>Euthyneura</taxon>
        <taxon>Panpulmonata</taxon>
        <taxon>Eupulmonata</taxon>
        <taxon>Stylommatophora</taxon>
        <taxon>Helicina</taxon>
        <taxon>Arionoidea</taxon>
        <taxon>Arionidae</taxon>
        <taxon>Arion</taxon>
    </lineage>
</organism>
<reference evidence="1" key="1">
    <citation type="submission" date="2014-12" db="EMBL/GenBank/DDBJ databases">
        <title>Insight into the proteome of Arion vulgaris.</title>
        <authorList>
            <person name="Aradska J."/>
            <person name="Bulat T."/>
            <person name="Smidak R."/>
            <person name="Sarate P."/>
            <person name="Gangsoo J."/>
            <person name="Sialana F."/>
            <person name="Bilban M."/>
            <person name="Lubec G."/>
        </authorList>
    </citation>
    <scope>NUCLEOTIDE SEQUENCE</scope>
    <source>
        <tissue evidence="1">Skin</tissue>
    </source>
</reference>
<name>A0A0B6XUN2_9EUPU</name>
<gene>
    <name evidence="1" type="primary">ORF831</name>
</gene>
<protein>
    <submittedName>
        <fullName evidence="1">Uncharacterized protein</fullName>
    </submittedName>
</protein>
<dbReference type="EMBL" id="HACG01000366">
    <property type="protein sequence ID" value="CEK47231.1"/>
    <property type="molecule type" value="Transcribed_RNA"/>
</dbReference>